<dbReference type="InterPro" id="IPR036961">
    <property type="entry name" value="Kinesin_motor_dom_sf"/>
</dbReference>
<protein>
    <submittedName>
        <fullName evidence="6">Kinesin-like protein NACK2</fullName>
    </submittedName>
</protein>
<evidence type="ECO:0000313" key="6">
    <source>
        <dbReference type="EMBL" id="KAK1277605.1"/>
    </source>
</evidence>
<dbReference type="InterPro" id="IPR001752">
    <property type="entry name" value="Kinesin_motor_dom"/>
</dbReference>
<reference evidence="6" key="2">
    <citation type="submission" date="2023-06" db="EMBL/GenBank/DDBJ databases">
        <authorList>
            <person name="Ma L."/>
            <person name="Liu K.-W."/>
            <person name="Li Z."/>
            <person name="Hsiao Y.-Y."/>
            <person name="Qi Y."/>
            <person name="Fu T."/>
            <person name="Tang G."/>
            <person name="Zhang D."/>
            <person name="Sun W.-H."/>
            <person name="Liu D.-K."/>
            <person name="Li Y."/>
            <person name="Chen G.-Z."/>
            <person name="Liu X.-D."/>
            <person name="Liao X.-Y."/>
            <person name="Jiang Y.-T."/>
            <person name="Yu X."/>
            <person name="Hao Y."/>
            <person name="Huang J."/>
            <person name="Zhao X.-W."/>
            <person name="Ke S."/>
            <person name="Chen Y.-Y."/>
            <person name="Wu W.-L."/>
            <person name="Hsu J.-L."/>
            <person name="Lin Y.-F."/>
            <person name="Huang M.-D."/>
            <person name="Li C.-Y."/>
            <person name="Huang L."/>
            <person name="Wang Z.-W."/>
            <person name="Zhao X."/>
            <person name="Zhong W.-Y."/>
            <person name="Peng D.-H."/>
            <person name="Ahmad S."/>
            <person name="Lan S."/>
            <person name="Zhang J.-S."/>
            <person name="Tsai W.-C."/>
            <person name="Van De Peer Y."/>
            <person name="Liu Z.-J."/>
        </authorList>
    </citation>
    <scope>NUCLEOTIDE SEQUENCE</scope>
    <source>
        <strain evidence="6">SCP</strain>
        <tissue evidence="6">Leaves</tissue>
    </source>
</reference>
<proteinExistence type="inferred from homology"/>
<comment type="similarity">
    <text evidence="3">Belongs to the TRAFAC class myosin-kinesin ATPase superfamily. Kinesin family.</text>
</comment>
<sequence>MASRQAPKSKKSTALRPSKAVGGGDGVANSPSSSTASIDCQGSPVSSSVRVRSQPHPFEERSKENVTVTVRFRPLSPREIRQGEEIAWYADGDTVVRSEHNPSIAYAYDRVFGPTTTTRHVYDVAAQHVVSGAMEGVNELEVQKEKTS</sequence>
<dbReference type="GO" id="GO:0005874">
    <property type="term" value="C:microtubule"/>
    <property type="evidence" value="ECO:0007669"/>
    <property type="project" value="UniProtKB-KW"/>
</dbReference>
<keyword evidence="1" id="KW-0493">Microtubule</keyword>
<accession>A0AAV9BLQ1</accession>
<dbReference type="InterPro" id="IPR027417">
    <property type="entry name" value="P-loop_NTPase"/>
</dbReference>
<gene>
    <name evidence="6" type="ORF">QJS04_geneDACA020859</name>
</gene>
<dbReference type="PROSITE" id="PS50067">
    <property type="entry name" value="KINESIN_MOTOR_2"/>
    <property type="match status" value="1"/>
</dbReference>
<dbReference type="SUPFAM" id="SSF52540">
    <property type="entry name" value="P-loop containing nucleoside triphosphate hydrolases"/>
    <property type="match status" value="1"/>
</dbReference>
<dbReference type="EMBL" id="JAUJYN010000002">
    <property type="protein sequence ID" value="KAK1277605.1"/>
    <property type="molecule type" value="Genomic_DNA"/>
</dbReference>
<comment type="caution">
    <text evidence="6">The sequence shown here is derived from an EMBL/GenBank/DDBJ whole genome shotgun (WGS) entry which is preliminary data.</text>
</comment>
<organism evidence="6 7">
    <name type="scientific">Acorus gramineus</name>
    <name type="common">Dwarf sweet flag</name>
    <dbReference type="NCBI Taxonomy" id="55184"/>
    <lineage>
        <taxon>Eukaryota</taxon>
        <taxon>Viridiplantae</taxon>
        <taxon>Streptophyta</taxon>
        <taxon>Embryophyta</taxon>
        <taxon>Tracheophyta</taxon>
        <taxon>Spermatophyta</taxon>
        <taxon>Magnoliopsida</taxon>
        <taxon>Liliopsida</taxon>
        <taxon>Acoraceae</taxon>
        <taxon>Acorus</taxon>
    </lineage>
</organism>
<evidence type="ECO:0000256" key="3">
    <source>
        <dbReference type="PROSITE-ProRule" id="PRU00283"/>
    </source>
</evidence>
<dbReference type="GO" id="GO:0008017">
    <property type="term" value="F:microtubule binding"/>
    <property type="evidence" value="ECO:0007669"/>
    <property type="project" value="InterPro"/>
</dbReference>
<evidence type="ECO:0000313" key="7">
    <source>
        <dbReference type="Proteomes" id="UP001179952"/>
    </source>
</evidence>
<evidence type="ECO:0000256" key="2">
    <source>
        <dbReference type="ARBA" id="ARBA00023175"/>
    </source>
</evidence>
<feature type="compositionally biased region" description="Low complexity" evidence="4">
    <location>
        <begin position="43"/>
        <end position="52"/>
    </location>
</feature>
<feature type="region of interest" description="Disordered" evidence="4">
    <location>
        <begin position="1"/>
        <end position="64"/>
    </location>
</feature>
<keyword evidence="2" id="KW-0505">Motor protein</keyword>
<evidence type="ECO:0000259" key="5">
    <source>
        <dbReference type="PROSITE" id="PS50067"/>
    </source>
</evidence>
<evidence type="ECO:0000256" key="4">
    <source>
        <dbReference type="SAM" id="MobiDB-lite"/>
    </source>
</evidence>
<dbReference type="Proteomes" id="UP001179952">
    <property type="component" value="Unassembled WGS sequence"/>
</dbReference>
<name>A0AAV9BLQ1_ACOGR</name>
<dbReference type="InterPro" id="IPR027640">
    <property type="entry name" value="Kinesin-like_fam"/>
</dbReference>
<comment type="caution">
    <text evidence="3">Lacks conserved residue(s) required for the propagation of feature annotation.</text>
</comment>
<dbReference type="GO" id="GO:0003777">
    <property type="term" value="F:microtubule motor activity"/>
    <property type="evidence" value="ECO:0007669"/>
    <property type="project" value="InterPro"/>
</dbReference>
<reference evidence="6" key="1">
    <citation type="journal article" date="2023" name="Nat. Commun.">
        <title>Diploid and tetraploid genomes of Acorus and the evolution of monocots.</title>
        <authorList>
            <person name="Ma L."/>
            <person name="Liu K.W."/>
            <person name="Li Z."/>
            <person name="Hsiao Y.Y."/>
            <person name="Qi Y."/>
            <person name="Fu T."/>
            <person name="Tang G.D."/>
            <person name="Zhang D."/>
            <person name="Sun W.H."/>
            <person name="Liu D.K."/>
            <person name="Li Y."/>
            <person name="Chen G.Z."/>
            <person name="Liu X.D."/>
            <person name="Liao X.Y."/>
            <person name="Jiang Y.T."/>
            <person name="Yu X."/>
            <person name="Hao Y."/>
            <person name="Huang J."/>
            <person name="Zhao X.W."/>
            <person name="Ke S."/>
            <person name="Chen Y.Y."/>
            <person name="Wu W.L."/>
            <person name="Hsu J.L."/>
            <person name="Lin Y.F."/>
            <person name="Huang M.D."/>
            <person name="Li C.Y."/>
            <person name="Huang L."/>
            <person name="Wang Z.W."/>
            <person name="Zhao X."/>
            <person name="Zhong W.Y."/>
            <person name="Peng D.H."/>
            <person name="Ahmad S."/>
            <person name="Lan S."/>
            <person name="Zhang J.S."/>
            <person name="Tsai W.C."/>
            <person name="Van de Peer Y."/>
            <person name="Liu Z.J."/>
        </authorList>
    </citation>
    <scope>NUCLEOTIDE SEQUENCE</scope>
    <source>
        <strain evidence="6">SCP</strain>
    </source>
</reference>
<dbReference type="Gene3D" id="3.40.850.10">
    <property type="entry name" value="Kinesin motor domain"/>
    <property type="match status" value="1"/>
</dbReference>
<feature type="domain" description="Kinesin motor" evidence="5">
    <location>
        <begin position="65"/>
        <end position="148"/>
    </location>
</feature>
<feature type="compositionally biased region" description="Polar residues" evidence="4">
    <location>
        <begin position="29"/>
        <end position="40"/>
    </location>
</feature>
<dbReference type="PANTHER" id="PTHR47968:SF9">
    <property type="entry name" value="KINESIN-LIKE PROTEIN KIN-7K, CHLOROPLASTIC ISOFORM X1"/>
    <property type="match status" value="1"/>
</dbReference>
<dbReference type="PANTHER" id="PTHR47968">
    <property type="entry name" value="CENTROMERE PROTEIN E"/>
    <property type="match status" value="1"/>
</dbReference>
<dbReference type="GO" id="GO:0007018">
    <property type="term" value="P:microtubule-based movement"/>
    <property type="evidence" value="ECO:0007669"/>
    <property type="project" value="InterPro"/>
</dbReference>
<dbReference type="GO" id="GO:0005524">
    <property type="term" value="F:ATP binding"/>
    <property type="evidence" value="ECO:0007669"/>
    <property type="project" value="InterPro"/>
</dbReference>
<evidence type="ECO:0000256" key="1">
    <source>
        <dbReference type="ARBA" id="ARBA00022701"/>
    </source>
</evidence>
<keyword evidence="7" id="KW-1185">Reference proteome</keyword>
<dbReference type="AlphaFoldDB" id="A0AAV9BLQ1"/>